<dbReference type="KEGG" id="pmic:NW74_05800"/>
<dbReference type="EMBL" id="CP009761">
    <property type="protein sequence ID" value="AIZ36880.1"/>
    <property type="molecule type" value="Genomic_DNA"/>
</dbReference>
<gene>
    <name evidence="5 7" type="primary">scpB</name>
    <name evidence="7" type="ORF">HXM94_02670</name>
    <name evidence="8" type="ORF">NND69_02105</name>
    <name evidence="6" type="ORF">NW74_05800</name>
</gene>
<name>A0A0B4S212_9FIRM</name>
<evidence type="ECO:0000256" key="3">
    <source>
        <dbReference type="ARBA" id="ARBA00022829"/>
    </source>
</evidence>
<organism evidence="6 9">
    <name type="scientific">Parvimonas micra</name>
    <dbReference type="NCBI Taxonomy" id="33033"/>
    <lineage>
        <taxon>Bacteria</taxon>
        <taxon>Bacillati</taxon>
        <taxon>Bacillota</taxon>
        <taxon>Tissierellia</taxon>
        <taxon>Tissierellales</taxon>
        <taxon>Peptoniphilaceae</taxon>
        <taxon>Parvimonas</taxon>
    </lineage>
</organism>
<dbReference type="GO" id="GO:0051301">
    <property type="term" value="P:cell division"/>
    <property type="evidence" value="ECO:0007669"/>
    <property type="project" value="UniProtKB-KW"/>
</dbReference>
<dbReference type="Proteomes" id="UP001141458">
    <property type="component" value="Unassembled WGS sequence"/>
</dbReference>
<dbReference type="PANTHER" id="PTHR34298:SF2">
    <property type="entry name" value="SEGREGATION AND CONDENSATION PROTEIN B"/>
    <property type="match status" value="1"/>
</dbReference>
<dbReference type="InterPro" id="IPR036388">
    <property type="entry name" value="WH-like_DNA-bd_sf"/>
</dbReference>
<sequence length="194" mass="22760">MNSREYKQVIEQLLFVYGDPLKIDDIAKVLDIPIKEATVYADELVEEFEFQKRGLVIQKISNHYQIKTRKEYHDIISKLFEKVTMKHLTNSTLETLAIIAYKQPITRQEIEEIRGVKCNSSIETLMSKDFIEEAGRLDRIGKPIIYKTTLNFLNQFNLKSLKDLPDIEKFISDEEKSQIVEDENDVEIEEDENK</sequence>
<evidence type="ECO:0000313" key="8">
    <source>
        <dbReference type="EMBL" id="MCZ7407163.1"/>
    </source>
</evidence>
<evidence type="ECO:0000313" key="9">
    <source>
        <dbReference type="Proteomes" id="UP000031386"/>
    </source>
</evidence>
<keyword evidence="1 5" id="KW-0963">Cytoplasm</keyword>
<dbReference type="GO" id="GO:0006260">
    <property type="term" value="P:DNA replication"/>
    <property type="evidence" value="ECO:0007669"/>
    <property type="project" value="UniProtKB-UniRule"/>
</dbReference>
<dbReference type="RefSeq" id="WP_004833027.1">
    <property type="nucleotide sequence ID" value="NZ_CABKNC010000002.1"/>
</dbReference>
<dbReference type="PIRSF" id="PIRSF019345">
    <property type="entry name" value="ScpB"/>
    <property type="match status" value="1"/>
</dbReference>
<dbReference type="InterPro" id="IPR036390">
    <property type="entry name" value="WH_DNA-bd_sf"/>
</dbReference>
<dbReference type="Gene3D" id="1.10.10.10">
    <property type="entry name" value="Winged helix-like DNA-binding domain superfamily/Winged helix DNA-binding domain"/>
    <property type="match status" value="2"/>
</dbReference>
<dbReference type="GO" id="GO:0051304">
    <property type="term" value="P:chromosome separation"/>
    <property type="evidence" value="ECO:0007669"/>
    <property type="project" value="InterPro"/>
</dbReference>
<dbReference type="Proteomes" id="UP000031386">
    <property type="component" value="Chromosome"/>
</dbReference>
<comment type="similarity">
    <text evidence="5">Belongs to the ScpB family.</text>
</comment>
<keyword evidence="4 5" id="KW-0131">Cell cycle</keyword>
<evidence type="ECO:0000313" key="6">
    <source>
        <dbReference type="EMBL" id="AIZ36880.1"/>
    </source>
</evidence>
<evidence type="ECO:0000256" key="2">
    <source>
        <dbReference type="ARBA" id="ARBA00022618"/>
    </source>
</evidence>
<dbReference type="GO" id="GO:0005737">
    <property type="term" value="C:cytoplasm"/>
    <property type="evidence" value="ECO:0007669"/>
    <property type="project" value="UniProtKB-SubCell"/>
</dbReference>
<comment type="subcellular location">
    <subcellularLocation>
        <location evidence="5">Cytoplasm</location>
    </subcellularLocation>
    <text evidence="5">Associated with two foci at the outer edges of the nucleoid region in young cells, and at four foci within both cell halves in older cells.</text>
</comment>
<keyword evidence="9" id="KW-1185">Reference proteome</keyword>
<evidence type="ECO:0000256" key="4">
    <source>
        <dbReference type="ARBA" id="ARBA00023306"/>
    </source>
</evidence>
<evidence type="ECO:0000256" key="1">
    <source>
        <dbReference type="ARBA" id="ARBA00022490"/>
    </source>
</evidence>
<keyword evidence="3 5" id="KW-0159">Chromosome partition</keyword>
<dbReference type="Pfam" id="PF04079">
    <property type="entry name" value="SMC_ScpB"/>
    <property type="match status" value="1"/>
</dbReference>
<dbReference type="NCBIfam" id="TIGR00281">
    <property type="entry name" value="SMC-Scp complex subunit ScpB"/>
    <property type="match status" value="1"/>
</dbReference>
<comment type="subunit">
    <text evidence="5">Homodimer. Homodimerization may be required to stabilize the binding of ScpA to the Smc head domains. Component of a cohesin-like complex composed of ScpA, ScpB and the Smc homodimer, in which ScpA and ScpB bind to the head domain of Smc. The presence of the three proteins is required for the association of the complex with DNA.</text>
</comment>
<reference evidence="8" key="3">
    <citation type="submission" date="2022-07" db="EMBL/GenBank/DDBJ databases">
        <title>Parvimonas micra travels from the subgingival sulcus of the human oral cavity to the colorectal adenocarcinoma.</title>
        <authorList>
            <person name="Conde-Perez K."/>
            <person name="Buetas E."/>
            <person name="Aja-Macaya P."/>
            <person name="Martin-De Arribas E."/>
            <person name="Iglesias-Corras I."/>
            <person name="Trigo-Tasende N."/>
            <person name="Nasser-Ali M."/>
            <person name="Estevez L.S."/>
            <person name="Rumbo-Feal S."/>
            <person name="Otero-Alen B."/>
            <person name="Noguera J.F."/>
            <person name="Concha A."/>
            <person name="Pardinas-Lopez S."/>
            <person name="Carda-Dieguez M."/>
            <person name="Gomez-Randulfe I."/>
            <person name="Martinez-Lago N."/>
            <person name="Ladra S."/>
            <person name="Aparicio L.A."/>
            <person name="Bou G."/>
            <person name="Mira A."/>
            <person name="Vallejo J.A."/>
            <person name="Poza M."/>
        </authorList>
    </citation>
    <scope>NUCLEOTIDE SEQUENCE</scope>
    <source>
        <strain evidence="8">PM79KC-AC-4</strain>
    </source>
</reference>
<dbReference type="AlphaFoldDB" id="A0A0B4S212"/>
<reference evidence="6 9" key="1">
    <citation type="submission" date="2014-10" db="EMBL/GenBank/DDBJ databases">
        <title>Complete genome sequence of Parvimonas micra KCOM 1535 (= ChDC B708).</title>
        <authorList>
            <person name="Kook J.-K."/>
            <person name="Park S.-N."/>
            <person name="Lim Y.K."/>
            <person name="Roh H."/>
        </authorList>
    </citation>
    <scope>NUCLEOTIDE SEQUENCE [LARGE SCALE GENOMIC DNA]</scope>
    <source>
        <strain evidence="6">KCOM 1535</strain>
        <strain evidence="9">KCOM 1535 / ChDC B708</strain>
    </source>
</reference>
<dbReference type="PANTHER" id="PTHR34298">
    <property type="entry name" value="SEGREGATION AND CONDENSATION PROTEIN B"/>
    <property type="match status" value="1"/>
</dbReference>
<proteinExistence type="inferred from homology"/>
<accession>A0A0B4S212</accession>
<protein>
    <recommendedName>
        <fullName evidence="5">Segregation and condensation protein B</fullName>
    </recommendedName>
</protein>
<dbReference type="GeneID" id="93385323"/>
<dbReference type="HAMAP" id="MF_01804">
    <property type="entry name" value="ScpB"/>
    <property type="match status" value="1"/>
</dbReference>
<evidence type="ECO:0000256" key="5">
    <source>
        <dbReference type="HAMAP-Rule" id="MF_01804"/>
    </source>
</evidence>
<dbReference type="InterPro" id="IPR005234">
    <property type="entry name" value="ScpB_csome_segregation"/>
</dbReference>
<dbReference type="SUPFAM" id="SSF46785">
    <property type="entry name" value="Winged helix' DNA-binding domain"/>
    <property type="match status" value="2"/>
</dbReference>
<dbReference type="EMBL" id="JABZRE010000006">
    <property type="protein sequence ID" value="MBF1306683.1"/>
    <property type="molecule type" value="Genomic_DNA"/>
</dbReference>
<dbReference type="OrthoDB" id="9806226at2"/>
<dbReference type="EMBL" id="JANDZV010000001">
    <property type="protein sequence ID" value="MCZ7407163.1"/>
    <property type="molecule type" value="Genomic_DNA"/>
</dbReference>
<keyword evidence="2 5" id="KW-0132">Cell division</keyword>
<comment type="function">
    <text evidence="5">Participates in chromosomal partition during cell division. May act via the formation of a condensin-like complex containing Smc and ScpA that pull DNA away from mid-cell into both cell halves.</text>
</comment>
<dbReference type="Proteomes" id="UP000758611">
    <property type="component" value="Unassembled WGS sequence"/>
</dbReference>
<evidence type="ECO:0000313" key="7">
    <source>
        <dbReference type="EMBL" id="MBF1306683.1"/>
    </source>
</evidence>
<dbReference type="STRING" id="33033.NW74_05800"/>
<reference evidence="7" key="2">
    <citation type="submission" date="2020-04" db="EMBL/GenBank/DDBJ databases">
        <title>Deep metagenomics examines the oral microbiome during advanced dental caries in children, revealing novel taxa and co-occurrences with host molecules.</title>
        <authorList>
            <person name="Baker J.L."/>
            <person name="Morton J.T."/>
            <person name="Dinis M."/>
            <person name="Alvarez R."/>
            <person name="Tran N.C."/>
            <person name="Knight R."/>
            <person name="Edlund A."/>
        </authorList>
    </citation>
    <scope>NUCLEOTIDE SEQUENCE</scope>
    <source>
        <strain evidence="7">JCVI_23_bin.11</strain>
    </source>
</reference>